<comment type="caution">
    <text evidence="2">The sequence shown here is derived from an EMBL/GenBank/DDBJ whole genome shotgun (WGS) entry which is preliminary data.</text>
</comment>
<accession>A0A0P6WXH6</accession>
<dbReference type="EMBL" id="LGHJ01000016">
    <property type="protein sequence ID" value="KPL74943.1"/>
    <property type="molecule type" value="Genomic_DNA"/>
</dbReference>
<reference evidence="2 3" key="1">
    <citation type="submission" date="2015-07" db="EMBL/GenBank/DDBJ databases">
        <title>Draft genome of Bellilinea caldifistulae DSM 17877.</title>
        <authorList>
            <person name="Hemp J."/>
            <person name="Ward L.M."/>
            <person name="Pace L.A."/>
            <person name="Fischer W.W."/>
        </authorList>
    </citation>
    <scope>NUCLEOTIDE SEQUENCE [LARGE SCALE GENOMIC DNA]</scope>
    <source>
        <strain evidence="2 3">GOMI-1</strain>
    </source>
</reference>
<gene>
    <name evidence="2" type="ORF">AC812_10525</name>
</gene>
<proteinExistence type="predicted"/>
<name>A0A0P6WXH6_9CHLR</name>
<feature type="transmembrane region" description="Helical" evidence="1">
    <location>
        <begin position="33"/>
        <end position="53"/>
    </location>
</feature>
<evidence type="ECO:0000313" key="3">
    <source>
        <dbReference type="Proteomes" id="UP000050514"/>
    </source>
</evidence>
<keyword evidence="1" id="KW-1133">Transmembrane helix</keyword>
<feature type="transmembrane region" description="Helical" evidence="1">
    <location>
        <begin position="7"/>
        <end position="27"/>
    </location>
</feature>
<dbReference type="Proteomes" id="UP000050514">
    <property type="component" value="Unassembled WGS sequence"/>
</dbReference>
<dbReference type="AlphaFoldDB" id="A0A0P6WXH6"/>
<dbReference type="STRING" id="360411.AC812_10525"/>
<dbReference type="RefSeq" id="WP_061915923.1">
    <property type="nucleotide sequence ID" value="NZ_DF967971.1"/>
</dbReference>
<dbReference type="OrthoDB" id="163121at2"/>
<keyword evidence="1" id="KW-0812">Transmembrane</keyword>
<keyword evidence="3" id="KW-1185">Reference proteome</keyword>
<organism evidence="2 3">
    <name type="scientific">Bellilinea caldifistulae</name>
    <dbReference type="NCBI Taxonomy" id="360411"/>
    <lineage>
        <taxon>Bacteria</taxon>
        <taxon>Bacillati</taxon>
        <taxon>Chloroflexota</taxon>
        <taxon>Anaerolineae</taxon>
        <taxon>Anaerolineales</taxon>
        <taxon>Anaerolineaceae</taxon>
        <taxon>Bellilinea</taxon>
    </lineage>
</organism>
<evidence type="ECO:0000256" key="1">
    <source>
        <dbReference type="SAM" id="Phobius"/>
    </source>
</evidence>
<sequence>MSAWKIIALIVGGILIFFGVLFIWGSTGDQGSLGWIPIGVITVGIGLALVFLATRKSAKPDETNVTLKIDLPGNVNMDAIKCRSCGGTLKPEDIKMVAGAPVVTCPYCHTTYQLTEEPKW</sequence>
<protein>
    <submittedName>
        <fullName evidence="2">Uncharacterized protein</fullName>
    </submittedName>
</protein>
<evidence type="ECO:0000313" key="2">
    <source>
        <dbReference type="EMBL" id="KPL74943.1"/>
    </source>
</evidence>
<keyword evidence="1" id="KW-0472">Membrane</keyword>